<keyword evidence="2" id="KW-1185">Reference proteome</keyword>
<comment type="caution">
    <text evidence="1">The sequence shown here is derived from an EMBL/GenBank/DDBJ whole genome shotgun (WGS) entry which is preliminary data.</text>
</comment>
<evidence type="ECO:0000313" key="2">
    <source>
        <dbReference type="Proteomes" id="UP001592582"/>
    </source>
</evidence>
<proteinExistence type="predicted"/>
<dbReference type="Pfam" id="PF20401">
    <property type="entry name" value="Rhomboid_2"/>
    <property type="match status" value="1"/>
</dbReference>
<sequence length="232" mass="25964">MDAPSAAKPPRRRRRLLGGALSKEWAYVRRAPGTFLWLVALAVTTQVIGHISPEFRDEFLRQRSTNLHELSTRPIRVLIGSAFWLDGGGWFGYFVLYNIFHVPAERWLGTRRWLGVVVVSHVGATYLSEGVLYWAIRNGNAPASAVNTLDVGVSYALAGVQAVLFHRLAGPWRWCYLAAVLLWYGSALVHGRTFTDVGHLTAALLGLACYPLTRGRGPAWNPTSWLRSLRRR</sequence>
<name>A0ABV6VIZ9_9ACTN</name>
<protein>
    <submittedName>
        <fullName evidence="1">Rhomboid-like protein</fullName>
    </submittedName>
</protein>
<gene>
    <name evidence="1" type="ORF">ACEZDG_31025</name>
</gene>
<accession>A0ABV6VIZ9</accession>
<dbReference type="InterPro" id="IPR046862">
    <property type="entry name" value="Rhomboid_2"/>
</dbReference>
<reference evidence="1 2" key="1">
    <citation type="submission" date="2024-09" db="EMBL/GenBank/DDBJ databases">
        <authorList>
            <person name="Lee S.D."/>
        </authorList>
    </citation>
    <scope>NUCLEOTIDE SEQUENCE [LARGE SCALE GENOMIC DNA]</scope>
    <source>
        <strain evidence="1 2">N1-1</strain>
    </source>
</reference>
<dbReference type="EMBL" id="JBHEZX010000018">
    <property type="protein sequence ID" value="MFC1413705.1"/>
    <property type="molecule type" value="Genomic_DNA"/>
</dbReference>
<organism evidence="1 2">
    <name type="scientific">Streptacidiphilus alkalitolerans</name>
    <dbReference type="NCBI Taxonomy" id="3342712"/>
    <lineage>
        <taxon>Bacteria</taxon>
        <taxon>Bacillati</taxon>
        <taxon>Actinomycetota</taxon>
        <taxon>Actinomycetes</taxon>
        <taxon>Kitasatosporales</taxon>
        <taxon>Streptomycetaceae</taxon>
        <taxon>Streptacidiphilus</taxon>
    </lineage>
</organism>
<evidence type="ECO:0000313" key="1">
    <source>
        <dbReference type="EMBL" id="MFC1413705.1"/>
    </source>
</evidence>
<dbReference type="Proteomes" id="UP001592582">
    <property type="component" value="Unassembled WGS sequence"/>
</dbReference>